<name>A0A6J4JIV0_9PROT</name>
<reference evidence="2" key="1">
    <citation type="submission" date="2020-02" db="EMBL/GenBank/DDBJ databases">
        <authorList>
            <person name="Meier V. D."/>
        </authorList>
    </citation>
    <scope>NUCLEOTIDE SEQUENCE</scope>
    <source>
        <strain evidence="2">AVDCRST_MAG08</strain>
    </source>
</reference>
<dbReference type="EMBL" id="CADCTG010000284">
    <property type="protein sequence ID" value="CAA9280397.1"/>
    <property type="molecule type" value="Genomic_DNA"/>
</dbReference>
<accession>A0A6J4JIV0</accession>
<proteinExistence type="predicted"/>
<evidence type="ECO:0000256" key="1">
    <source>
        <dbReference type="SAM" id="MobiDB-lite"/>
    </source>
</evidence>
<protein>
    <submittedName>
        <fullName evidence="2">Uncharacterized protein</fullName>
    </submittedName>
</protein>
<organism evidence="2">
    <name type="scientific">uncultured Acetobacteraceae bacterium</name>
    <dbReference type="NCBI Taxonomy" id="169975"/>
    <lineage>
        <taxon>Bacteria</taxon>
        <taxon>Pseudomonadati</taxon>
        <taxon>Pseudomonadota</taxon>
        <taxon>Alphaproteobacteria</taxon>
        <taxon>Acetobacterales</taxon>
        <taxon>Acetobacteraceae</taxon>
        <taxon>environmental samples</taxon>
    </lineage>
</organism>
<dbReference type="AlphaFoldDB" id="A0A6J4JIV0"/>
<gene>
    <name evidence="2" type="ORF">AVDCRST_MAG08-3734</name>
</gene>
<evidence type="ECO:0000313" key="2">
    <source>
        <dbReference type="EMBL" id="CAA9280397.1"/>
    </source>
</evidence>
<feature type="region of interest" description="Disordered" evidence="1">
    <location>
        <begin position="115"/>
        <end position="141"/>
    </location>
</feature>
<sequence length="141" mass="14883">MRTRPSHKVAGAINQGDANVHRTLLTALVLASAAGAALPAAAQAPMQPGERRQLGDMMGGRTVRDVMISQGGGGITVIYDMAPGQPQSQRVLRLENVNGMLEVIYDQAAPTMDTATGGTPRLVQRGGGMYSVEYDQAPPRR</sequence>